<dbReference type="RefSeq" id="WP_130105296.1">
    <property type="nucleotide sequence ID" value="NZ_CP025781.1"/>
</dbReference>
<dbReference type="InterPro" id="IPR014347">
    <property type="entry name" value="Tautomerase/MIF_sf"/>
</dbReference>
<dbReference type="Pfam" id="PF01361">
    <property type="entry name" value="Tautomerase"/>
    <property type="match status" value="1"/>
</dbReference>
<organism evidence="6 7">
    <name type="scientific">Iodobacter fluviatilis</name>
    <dbReference type="NCBI Taxonomy" id="537"/>
    <lineage>
        <taxon>Bacteria</taxon>
        <taxon>Pseudomonadati</taxon>
        <taxon>Pseudomonadota</taxon>
        <taxon>Betaproteobacteria</taxon>
        <taxon>Neisseriales</taxon>
        <taxon>Chitinibacteraceae</taxon>
        <taxon>Iodobacter</taxon>
    </lineage>
</organism>
<sequence length="70" mass="7431">MPVVNIQITRDGATAAQKSAVIAGVTDVLVKVLNKDPATTFVIIQEVDTDDWGHAGKSVTQLRADAEGKR</sequence>
<evidence type="ECO:0000256" key="4">
    <source>
        <dbReference type="RuleBase" id="RU362032"/>
    </source>
</evidence>
<dbReference type="NCBIfam" id="TIGR00013">
    <property type="entry name" value="taut"/>
    <property type="match status" value="1"/>
</dbReference>
<dbReference type="PANTHER" id="PTHR35530">
    <property type="entry name" value="TAUTOMERASE-RELATED"/>
    <property type="match status" value="1"/>
</dbReference>
<evidence type="ECO:0000313" key="7">
    <source>
        <dbReference type="Proteomes" id="UP000515917"/>
    </source>
</evidence>
<keyword evidence="7" id="KW-1185">Reference proteome</keyword>
<reference evidence="6 7" key="1">
    <citation type="submission" date="2018-01" db="EMBL/GenBank/DDBJ databases">
        <title>Genome sequence of Iodobacter sp. strain PCH194 isolated from Indian Trans-Himalaya.</title>
        <authorList>
            <person name="Kumar V."/>
            <person name="Thakur V."/>
            <person name="Kumar S."/>
            <person name="Singh D."/>
        </authorList>
    </citation>
    <scope>NUCLEOTIDE SEQUENCE [LARGE SCALE GENOMIC DNA]</scope>
    <source>
        <strain evidence="6 7">PCH194</strain>
    </source>
</reference>
<dbReference type="SUPFAM" id="SSF55331">
    <property type="entry name" value="Tautomerase/MIF"/>
    <property type="match status" value="1"/>
</dbReference>
<dbReference type="GO" id="GO:0016853">
    <property type="term" value="F:isomerase activity"/>
    <property type="evidence" value="ECO:0007669"/>
    <property type="project" value="UniProtKB-UniRule"/>
</dbReference>
<evidence type="ECO:0000256" key="3">
    <source>
        <dbReference type="PIRSR" id="PIRSR618191-1"/>
    </source>
</evidence>
<feature type="active site" description="Proton acceptor; via imino nitrogen" evidence="3">
    <location>
        <position position="2"/>
    </location>
</feature>
<evidence type="ECO:0000256" key="1">
    <source>
        <dbReference type="ARBA" id="ARBA00006723"/>
    </source>
</evidence>
<proteinExistence type="inferred from homology"/>
<protein>
    <recommendedName>
        <fullName evidence="4">Tautomerase</fullName>
        <ecNumber evidence="4">5.3.2.-</ecNumber>
    </recommendedName>
</protein>
<dbReference type="PANTHER" id="PTHR35530:SF1">
    <property type="entry name" value="2-HYDROXYMUCONATE TAUTOMERASE"/>
    <property type="match status" value="1"/>
</dbReference>
<gene>
    <name evidence="6" type="ORF">C1H71_03295</name>
</gene>
<dbReference type="InterPro" id="IPR018191">
    <property type="entry name" value="4-OT"/>
</dbReference>
<dbReference type="InterPro" id="IPR004370">
    <property type="entry name" value="4-OT-like_dom"/>
</dbReference>
<dbReference type="EMBL" id="CP025781">
    <property type="protein sequence ID" value="QBC42677.1"/>
    <property type="molecule type" value="Genomic_DNA"/>
</dbReference>
<dbReference type="EC" id="5.3.2.-" evidence="4"/>
<dbReference type="AlphaFoldDB" id="A0A7G3G5W8"/>
<comment type="similarity">
    <text evidence="1 4">Belongs to the 4-oxalocrotonate tautomerase family.</text>
</comment>
<evidence type="ECO:0000256" key="2">
    <source>
        <dbReference type="ARBA" id="ARBA00023235"/>
    </source>
</evidence>
<feature type="domain" description="4-oxalocrotonate tautomerase-like" evidence="5">
    <location>
        <begin position="2"/>
        <end position="60"/>
    </location>
</feature>
<accession>A0A7G3G5W8</accession>
<dbReference type="Gene3D" id="3.30.429.10">
    <property type="entry name" value="Macrophage Migration Inhibitory Factor"/>
    <property type="match status" value="1"/>
</dbReference>
<evidence type="ECO:0000259" key="5">
    <source>
        <dbReference type="Pfam" id="PF01361"/>
    </source>
</evidence>
<dbReference type="Proteomes" id="UP000515917">
    <property type="component" value="Chromosome"/>
</dbReference>
<name>A0A7G3G5W8_9NEIS</name>
<dbReference type="KEGG" id="ifl:C1H71_03295"/>
<evidence type="ECO:0000313" key="6">
    <source>
        <dbReference type="EMBL" id="QBC42677.1"/>
    </source>
</evidence>
<keyword evidence="2 4" id="KW-0413">Isomerase</keyword>